<evidence type="ECO:0000313" key="3">
    <source>
        <dbReference type="Proteomes" id="UP000609879"/>
    </source>
</evidence>
<evidence type="ECO:0008006" key="4">
    <source>
        <dbReference type="Google" id="ProtNLM"/>
    </source>
</evidence>
<dbReference type="RefSeq" id="WP_239169201.1">
    <property type="nucleotide sequence ID" value="NZ_BAAABO010000043.1"/>
</dbReference>
<evidence type="ECO:0000256" key="1">
    <source>
        <dbReference type="SAM" id="MobiDB-lite"/>
    </source>
</evidence>
<dbReference type="EMBL" id="BOMI01000124">
    <property type="protein sequence ID" value="GID77608.1"/>
    <property type="molecule type" value="Genomic_DNA"/>
</dbReference>
<evidence type="ECO:0000313" key="2">
    <source>
        <dbReference type="EMBL" id="GID77608.1"/>
    </source>
</evidence>
<dbReference type="InterPro" id="IPR007263">
    <property type="entry name" value="DCC1-like"/>
</dbReference>
<organism evidence="2 3">
    <name type="scientific">Paractinoplanes deccanensis</name>
    <dbReference type="NCBI Taxonomy" id="113561"/>
    <lineage>
        <taxon>Bacteria</taxon>
        <taxon>Bacillati</taxon>
        <taxon>Actinomycetota</taxon>
        <taxon>Actinomycetes</taxon>
        <taxon>Micromonosporales</taxon>
        <taxon>Micromonosporaceae</taxon>
        <taxon>Paractinoplanes</taxon>
    </lineage>
</organism>
<dbReference type="Proteomes" id="UP000609879">
    <property type="component" value="Unassembled WGS sequence"/>
</dbReference>
<proteinExistence type="predicted"/>
<feature type="region of interest" description="Disordered" evidence="1">
    <location>
        <begin position="1"/>
        <end position="47"/>
    </location>
</feature>
<keyword evidence="3" id="KW-1185">Reference proteome</keyword>
<reference evidence="2 3" key="1">
    <citation type="submission" date="2021-01" db="EMBL/GenBank/DDBJ databases">
        <title>Whole genome shotgun sequence of Actinoplanes deccanensis NBRC 13994.</title>
        <authorList>
            <person name="Komaki H."/>
            <person name="Tamura T."/>
        </authorList>
    </citation>
    <scope>NUCLEOTIDE SEQUENCE [LARGE SCALE GENOMIC DNA]</scope>
    <source>
        <strain evidence="2 3">NBRC 13994</strain>
    </source>
</reference>
<accession>A0ABQ3YC99</accession>
<gene>
    <name evidence="2" type="ORF">Ade02nite_62490</name>
</gene>
<comment type="caution">
    <text evidence="2">The sequence shown here is derived from an EMBL/GenBank/DDBJ whole genome shotgun (WGS) entry which is preliminary data.</text>
</comment>
<protein>
    <recommendedName>
        <fullName evidence="4">DUF393 domain-containing protein</fullName>
    </recommendedName>
</protein>
<sequence length="229" mass="23037">MTGGREVDPAGHGAGRVDPLGGGRSGTAPAEPESTEHGVHPETAPVGGGGARITAFTVLFDAGCPICRAGRRWLEGRAQLVPLEFVPAGSGAARERFPGLDHEATLRDITVVGDDGSVFVGDGAWVACLWALADYRGMAERISSPALLPSARKFIAAVSAIREATRSPVEGDAADAWTAAGGPPAAAVTAAGGPPAAVKAAEPPMGVTAGDALSGWAGDYGDGCDERCR</sequence>
<dbReference type="Pfam" id="PF04134">
    <property type="entry name" value="DCC1-like"/>
    <property type="match status" value="1"/>
</dbReference>
<name>A0ABQ3YC99_9ACTN</name>